<dbReference type="InterPro" id="IPR029058">
    <property type="entry name" value="AB_hydrolase_fold"/>
</dbReference>
<dbReference type="AlphaFoldDB" id="A0A2R6P186"/>
<evidence type="ECO:0000313" key="1">
    <source>
        <dbReference type="EMBL" id="PSR83151.1"/>
    </source>
</evidence>
<evidence type="ECO:0000313" key="2">
    <source>
        <dbReference type="Proteomes" id="UP000186601"/>
    </source>
</evidence>
<gene>
    <name evidence="1" type="ORF">PHLCEN_2v5800</name>
</gene>
<proteinExistence type="predicted"/>
<dbReference type="Proteomes" id="UP000186601">
    <property type="component" value="Unassembled WGS sequence"/>
</dbReference>
<name>A0A2R6P186_9APHY</name>
<dbReference type="Gene3D" id="3.40.50.1820">
    <property type="entry name" value="alpha/beta hydrolase"/>
    <property type="match status" value="1"/>
</dbReference>
<dbReference type="SUPFAM" id="SSF53474">
    <property type="entry name" value="alpha/beta-Hydrolases"/>
    <property type="match status" value="1"/>
</dbReference>
<protein>
    <submittedName>
        <fullName evidence="1">Uncharacterized protein</fullName>
    </submittedName>
</protein>
<organism evidence="1 2">
    <name type="scientific">Hermanssonia centrifuga</name>
    <dbReference type="NCBI Taxonomy" id="98765"/>
    <lineage>
        <taxon>Eukaryota</taxon>
        <taxon>Fungi</taxon>
        <taxon>Dikarya</taxon>
        <taxon>Basidiomycota</taxon>
        <taxon>Agaricomycotina</taxon>
        <taxon>Agaricomycetes</taxon>
        <taxon>Polyporales</taxon>
        <taxon>Meruliaceae</taxon>
        <taxon>Hermanssonia</taxon>
    </lineage>
</organism>
<dbReference type="EMBL" id="MLYV02000565">
    <property type="protein sequence ID" value="PSR83151.1"/>
    <property type="molecule type" value="Genomic_DNA"/>
</dbReference>
<reference evidence="1 2" key="1">
    <citation type="submission" date="2018-02" db="EMBL/GenBank/DDBJ databases">
        <title>Genome sequence of the basidiomycete white-rot fungus Phlebia centrifuga.</title>
        <authorList>
            <person name="Granchi Z."/>
            <person name="Peng M."/>
            <person name="de Vries R.P."/>
            <person name="Hilden K."/>
            <person name="Makela M.R."/>
            <person name="Grigoriev I."/>
            <person name="Riley R."/>
        </authorList>
    </citation>
    <scope>NUCLEOTIDE SEQUENCE [LARGE SCALE GENOMIC DNA]</scope>
    <source>
        <strain evidence="1 2">FBCC195</strain>
    </source>
</reference>
<keyword evidence="2" id="KW-1185">Reference proteome</keyword>
<comment type="caution">
    <text evidence="1">The sequence shown here is derived from an EMBL/GenBank/DDBJ whole genome shotgun (WGS) entry which is preliminary data.</text>
</comment>
<sequence>MPLVKVQSFMAQLDATAEKCGYSTYSAKHVTYPPKGKLPLPGQSVDADPGCEVQGPILDAALMVNPAFNVYRIFDTFPILWDVLGFPGTFPQIQVAPVYFDREDVKKAIHAPVDVSWTECGEDEAGVFAGAIGDTSLPSAYSVLPSVIEKSERSVIVHGLADFVLFTEGTRIIIQK</sequence>
<dbReference type="OrthoDB" id="443318at2759"/>
<accession>A0A2R6P186</accession>